<protein>
    <recommendedName>
        <fullName evidence="6">GDT1 family protein</fullName>
    </recommendedName>
</protein>
<keyword evidence="8" id="KW-1185">Reference proteome</keyword>
<feature type="transmembrane region" description="Helical" evidence="6">
    <location>
        <begin position="43"/>
        <end position="65"/>
    </location>
</feature>
<evidence type="ECO:0000256" key="1">
    <source>
        <dbReference type="ARBA" id="ARBA00004141"/>
    </source>
</evidence>
<evidence type="ECO:0000256" key="5">
    <source>
        <dbReference type="ARBA" id="ARBA00023136"/>
    </source>
</evidence>
<dbReference type="PANTHER" id="PTHR12608">
    <property type="entry name" value="TRANSMEMBRANE PROTEIN HTP-1 RELATED"/>
    <property type="match status" value="1"/>
</dbReference>
<dbReference type="EMBL" id="AP027041">
    <property type="protein sequence ID" value="BDU17781.1"/>
    <property type="molecule type" value="Genomic_DNA"/>
</dbReference>
<sequence>MDHFPLLTAAISAGTVALAEIGDKTQLLALLLAARFRKPLPIIAGILVATLLNHALAGWFGTLVAQWLTPQVLRWVVAISFLAVAMWTLKPDKLDEGEESLPARGAFVATTFAFFLAEIGDKTQVATVLLAAKYSPLWEVVVGTTVGMLLANVPVVLLGSKLADRLPLKAARYTAAVVFLALAAWAAVRGIS</sequence>
<gene>
    <name evidence="7" type="ORF">LA521A_29820</name>
</gene>
<comment type="subcellular location">
    <subcellularLocation>
        <location evidence="1 6">Membrane</location>
        <topology evidence="1 6">Multi-pass membrane protein</topology>
    </subcellularLocation>
</comment>
<evidence type="ECO:0000313" key="7">
    <source>
        <dbReference type="EMBL" id="BDU17781.1"/>
    </source>
</evidence>
<organism evidence="7 8">
    <name type="scientific">Lysobacter auxotrophicus</name>
    <dbReference type="NCBI Taxonomy" id="2992573"/>
    <lineage>
        <taxon>Bacteria</taxon>
        <taxon>Pseudomonadati</taxon>
        <taxon>Pseudomonadota</taxon>
        <taxon>Gammaproteobacteria</taxon>
        <taxon>Lysobacterales</taxon>
        <taxon>Lysobacteraceae</taxon>
        <taxon>Lysobacter</taxon>
    </lineage>
</organism>
<reference evidence="7 8" key="1">
    <citation type="journal article" date="2023" name="Int. J. Syst. Evol. Microbiol.">
        <title>Physiological and genomic analyses of cobalamin (vitamin B12)-auxotrophy of Lysobacter auxotrophicus sp. nov., a methionine-auxotrophic chitinolytic bacterium isolated from chitin-treated soil.</title>
        <authorList>
            <person name="Saito A."/>
            <person name="Dohra H."/>
            <person name="Hamada M."/>
            <person name="Moriuchi R."/>
            <person name="Kotsuchibashi Y."/>
            <person name="Mori K."/>
        </authorList>
    </citation>
    <scope>NUCLEOTIDE SEQUENCE [LARGE SCALE GENOMIC DNA]</scope>
    <source>
        <strain evidence="7 8">5-21a</strain>
    </source>
</reference>
<accession>A0ABM8DGN2</accession>
<proteinExistence type="inferred from homology"/>
<keyword evidence="5 6" id="KW-0472">Membrane</keyword>
<keyword evidence="4 6" id="KW-1133">Transmembrane helix</keyword>
<evidence type="ECO:0000256" key="6">
    <source>
        <dbReference type="RuleBase" id="RU365102"/>
    </source>
</evidence>
<dbReference type="Proteomes" id="UP001317822">
    <property type="component" value="Chromosome"/>
</dbReference>
<feature type="transmembrane region" description="Helical" evidence="6">
    <location>
        <begin position="137"/>
        <end position="158"/>
    </location>
</feature>
<name>A0ABM8DGN2_9GAMM</name>
<feature type="transmembrane region" description="Helical" evidence="6">
    <location>
        <begin position="72"/>
        <end position="89"/>
    </location>
</feature>
<comment type="caution">
    <text evidence="6">Lacks conserved residue(s) required for the propagation of feature annotation.</text>
</comment>
<evidence type="ECO:0000256" key="4">
    <source>
        <dbReference type="ARBA" id="ARBA00022989"/>
    </source>
</evidence>
<comment type="similarity">
    <text evidence="2 6">Belongs to the GDT1 family.</text>
</comment>
<evidence type="ECO:0000256" key="3">
    <source>
        <dbReference type="ARBA" id="ARBA00022692"/>
    </source>
</evidence>
<feature type="transmembrane region" description="Helical" evidence="6">
    <location>
        <begin position="170"/>
        <end position="188"/>
    </location>
</feature>
<dbReference type="InterPro" id="IPR001727">
    <property type="entry name" value="GDT1-like"/>
</dbReference>
<dbReference type="Pfam" id="PF01169">
    <property type="entry name" value="GDT1"/>
    <property type="match status" value="2"/>
</dbReference>
<evidence type="ECO:0000256" key="2">
    <source>
        <dbReference type="ARBA" id="ARBA00009190"/>
    </source>
</evidence>
<dbReference type="RefSeq" id="WP_281779688.1">
    <property type="nucleotide sequence ID" value="NZ_AP027041.1"/>
</dbReference>
<evidence type="ECO:0000313" key="8">
    <source>
        <dbReference type="Proteomes" id="UP001317822"/>
    </source>
</evidence>
<dbReference type="PANTHER" id="PTHR12608:SF1">
    <property type="entry name" value="TRANSMEMBRANE PROTEIN 165"/>
    <property type="match status" value="1"/>
</dbReference>
<keyword evidence="3 6" id="KW-0812">Transmembrane</keyword>